<dbReference type="EMBL" id="JABCKI010001185">
    <property type="protein sequence ID" value="KAG5649314.1"/>
    <property type="molecule type" value="Genomic_DNA"/>
</dbReference>
<evidence type="ECO:0000259" key="1">
    <source>
        <dbReference type="Pfam" id="PF00266"/>
    </source>
</evidence>
<dbReference type="Pfam" id="PF00266">
    <property type="entry name" value="Aminotran_5"/>
    <property type="match status" value="1"/>
</dbReference>
<accession>A0A9P7GF22</accession>
<comment type="caution">
    <text evidence="2">The sequence shown here is derived from an EMBL/GenBank/DDBJ whole genome shotgun (WGS) entry which is preliminary data.</text>
</comment>
<dbReference type="SUPFAM" id="SSF53383">
    <property type="entry name" value="PLP-dependent transferases"/>
    <property type="match status" value="1"/>
</dbReference>
<feature type="domain" description="Aminotransferase class V" evidence="1">
    <location>
        <begin position="4"/>
        <end position="360"/>
    </location>
</feature>
<protein>
    <recommendedName>
        <fullName evidence="1">Aminotransferase class V domain-containing protein</fullName>
    </recommendedName>
</protein>
<reference evidence="2" key="1">
    <citation type="submission" date="2021-02" db="EMBL/GenBank/DDBJ databases">
        <authorList>
            <person name="Nieuwenhuis M."/>
            <person name="Van De Peppel L.J.J."/>
        </authorList>
    </citation>
    <scope>NUCLEOTIDE SEQUENCE</scope>
    <source>
        <strain evidence="2">D49</strain>
    </source>
</reference>
<gene>
    <name evidence="2" type="ORF">H0H81_004675</name>
</gene>
<name>A0A9P7GF22_9AGAR</name>
<keyword evidence="3" id="KW-1185">Reference proteome</keyword>
<dbReference type="InterPro" id="IPR015422">
    <property type="entry name" value="PyrdxlP-dep_Trfase_small"/>
</dbReference>
<proteinExistence type="predicted"/>
<dbReference type="Gene3D" id="3.90.1150.10">
    <property type="entry name" value="Aspartate Aminotransferase, domain 1"/>
    <property type="match status" value="1"/>
</dbReference>
<dbReference type="AlphaFoldDB" id="A0A9P7GF22"/>
<organism evidence="2 3">
    <name type="scientific">Sphagnurus paluster</name>
    <dbReference type="NCBI Taxonomy" id="117069"/>
    <lineage>
        <taxon>Eukaryota</taxon>
        <taxon>Fungi</taxon>
        <taxon>Dikarya</taxon>
        <taxon>Basidiomycota</taxon>
        <taxon>Agaricomycotina</taxon>
        <taxon>Agaricomycetes</taxon>
        <taxon>Agaricomycetidae</taxon>
        <taxon>Agaricales</taxon>
        <taxon>Tricholomatineae</taxon>
        <taxon>Lyophyllaceae</taxon>
        <taxon>Sphagnurus</taxon>
    </lineage>
</organism>
<dbReference type="Proteomes" id="UP000717328">
    <property type="component" value="Unassembled WGS sequence"/>
</dbReference>
<dbReference type="OrthoDB" id="420046at2759"/>
<reference evidence="2" key="2">
    <citation type="submission" date="2021-10" db="EMBL/GenBank/DDBJ databases">
        <title>Phylogenomics reveals ancestral predisposition of the termite-cultivated fungus Termitomyces towards a domesticated lifestyle.</title>
        <authorList>
            <person name="Auxier B."/>
            <person name="Grum-Grzhimaylo A."/>
            <person name="Cardenas M.E."/>
            <person name="Lodge J.D."/>
            <person name="Laessoe T."/>
            <person name="Pedersen O."/>
            <person name="Smith M.E."/>
            <person name="Kuyper T.W."/>
            <person name="Franco-Molano E.A."/>
            <person name="Baroni T.J."/>
            <person name="Aanen D.K."/>
        </authorList>
    </citation>
    <scope>NUCLEOTIDE SEQUENCE</scope>
    <source>
        <strain evidence="2">D49</strain>
    </source>
</reference>
<dbReference type="Gene3D" id="3.40.640.10">
    <property type="entry name" value="Type I PLP-dependent aspartate aminotransferase-like (Major domain)"/>
    <property type="match status" value="1"/>
</dbReference>
<dbReference type="PANTHER" id="PTHR43586:SF21">
    <property type="entry name" value="PYRIDOXAL PHOSPHATE (PLP)-DEPENDENT ASPARTATE AMINOTRANSFERASE SUPERFAMILY"/>
    <property type="match status" value="1"/>
</dbReference>
<dbReference type="InterPro" id="IPR015421">
    <property type="entry name" value="PyrdxlP-dep_Trfase_major"/>
</dbReference>
<evidence type="ECO:0000313" key="2">
    <source>
        <dbReference type="EMBL" id="KAG5649314.1"/>
    </source>
</evidence>
<dbReference type="InterPro" id="IPR015424">
    <property type="entry name" value="PyrdxlP-dep_Trfase"/>
</dbReference>
<evidence type="ECO:0000313" key="3">
    <source>
        <dbReference type="Proteomes" id="UP000717328"/>
    </source>
</evidence>
<dbReference type="InterPro" id="IPR000192">
    <property type="entry name" value="Aminotrans_V_dom"/>
</dbReference>
<sequence>MVEAPAEAARLFNAANPEEVVFSHSSTMNLDNVARALEGDIKEGDEFVITGEHEANVGPWKKLAKRRGAVIKTWKATPTVADNPYSVGYKTAELLPLITAKTRIVAISACSNILGTIVPVKDVVAAVRAAAKAHGARKVEVSVDCVAYAPHRFIDVQDWDVDFAVFSFYKVYGPHISALYTRSASLASLSPLVHHFLRLDHSAYKLQPGGPGYELAYATTGAVAYLRSLTPSGDIRAAFAAIAQHEQTLVAPLLAFLTDPEQRARGVRIVGEENADLSRVPTISFVVGGQKPIRSRDVVKVFDQKGGMLTIGAWTQIGIRFGHFYAYTLVDELRPKLDIDDGVVRVSFVHYNTLQDVERVIEILKEVLAA</sequence>
<dbReference type="PANTHER" id="PTHR43586">
    <property type="entry name" value="CYSTEINE DESULFURASE"/>
    <property type="match status" value="1"/>
</dbReference>